<dbReference type="GO" id="GO:0005737">
    <property type="term" value="C:cytoplasm"/>
    <property type="evidence" value="ECO:0007669"/>
    <property type="project" value="TreeGrafter"/>
</dbReference>
<dbReference type="SUPFAM" id="SSF51556">
    <property type="entry name" value="Metallo-dependent hydrolases"/>
    <property type="match status" value="1"/>
</dbReference>
<dbReference type="CDD" id="cd01317">
    <property type="entry name" value="DHOase_IIa"/>
    <property type="match status" value="1"/>
</dbReference>
<dbReference type="RefSeq" id="WP_138932065.1">
    <property type="nucleotide sequence ID" value="NZ_SWMU01000003.1"/>
</dbReference>
<dbReference type="GO" id="GO:0004038">
    <property type="term" value="F:allantoinase activity"/>
    <property type="evidence" value="ECO:0007669"/>
    <property type="project" value="TreeGrafter"/>
</dbReference>
<organism evidence="3 4">
    <name type="scientific">Mesohalobacter halotolerans</name>
    <dbReference type="NCBI Taxonomy" id="1883405"/>
    <lineage>
        <taxon>Bacteria</taxon>
        <taxon>Pseudomonadati</taxon>
        <taxon>Bacteroidota</taxon>
        <taxon>Flavobacteriia</taxon>
        <taxon>Flavobacteriales</taxon>
        <taxon>Flavobacteriaceae</taxon>
        <taxon>Mesohalobacter</taxon>
    </lineage>
</organism>
<gene>
    <name evidence="3" type="ORF">FCN74_07920</name>
</gene>
<dbReference type="SUPFAM" id="SSF51338">
    <property type="entry name" value="Composite domain of metallo-dependent hydrolases"/>
    <property type="match status" value="1"/>
</dbReference>
<dbReference type="InterPro" id="IPR004722">
    <property type="entry name" value="DHOase"/>
</dbReference>
<dbReference type="InterPro" id="IPR050138">
    <property type="entry name" value="DHOase/Allantoinase_Hydrolase"/>
</dbReference>
<dbReference type="EMBL" id="SWMU01000003">
    <property type="protein sequence ID" value="TKS55950.1"/>
    <property type="molecule type" value="Genomic_DNA"/>
</dbReference>
<dbReference type="Gene3D" id="3.20.20.140">
    <property type="entry name" value="Metal-dependent hydrolases"/>
    <property type="match status" value="1"/>
</dbReference>
<dbReference type="PANTHER" id="PTHR43668">
    <property type="entry name" value="ALLANTOINASE"/>
    <property type="match status" value="1"/>
</dbReference>
<proteinExistence type="predicted"/>
<feature type="domain" description="Dihydroorotase catalytic" evidence="2">
    <location>
        <begin position="57"/>
        <end position="238"/>
    </location>
</feature>
<protein>
    <submittedName>
        <fullName evidence="3">Dihydroorotase</fullName>
    </submittedName>
</protein>
<evidence type="ECO:0000313" key="4">
    <source>
        <dbReference type="Proteomes" id="UP000306552"/>
    </source>
</evidence>
<keyword evidence="1" id="KW-0665">Pyrimidine biosynthesis</keyword>
<dbReference type="InterPro" id="IPR032466">
    <property type="entry name" value="Metal_Hydrolase"/>
</dbReference>
<reference evidence="3 4" key="1">
    <citation type="submission" date="2019-04" db="EMBL/GenBank/DDBJ databases">
        <title>Psychroflexus halotolerans sp. nov., isolated from a marine solar saltern.</title>
        <authorList>
            <person name="Feng X."/>
        </authorList>
    </citation>
    <scope>NUCLEOTIDE SEQUENCE [LARGE SCALE GENOMIC DNA]</scope>
    <source>
        <strain evidence="3 4">WDS2C27</strain>
    </source>
</reference>
<dbReference type="PANTHER" id="PTHR43668:SF2">
    <property type="entry name" value="ALLANTOINASE"/>
    <property type="match status" value="1"/>
</dbReference>
<sequence length="418" mass="46384">MRLLIKSAKIVDSKSPYHLQQKDILIENGIIKAIENSIDQTADNEIHIKHLHVSQGWFDSSVSFGEPGFEERETLKNGLDTAMKSGFTSVILNANTKPIIDNAALVQYLKTKTQNHIVQALISGALTEQSKNEQLAELFDMHQHHAVVFGDYKKGINSANLLKLALQYVKGFGGLVQVFPIENSLSQQAQMHEGLISTSLGLKALPRMAEVIQLKRDLDLLKYTNSKIHFSCISTAESVELIKKAKKEGLEVTCSVAISNLIYTAEKLGDFDSRYKVWPPLRETSDQKALIKGLKSGIIDMVTTDHQPLNIELKKTEFEHAAFGSIGLESAFGVLNEKLGLEDTISYLTRGKSRFNLSTSPIDVGQNADLTLLDPKAQWTFSETDIFSKSKNAIFLGEKMKGKALGIINKNQFYVSES</sequence>
<accession>A0A4U5TPC1</accession>
<name>A0A4U5TPC1_9FLAO</name>
<evidence type="ECO:0000256" key="1">
    <source>
        <dbReference type="ARBA" id="ARBA00022975"/>
    </source>
</evidence>
<dbReference type="GO" id="GO:0046872">
    <property type="term" value="F:metal ion binding"/>
    <property type="evidence" value="ECO:0007669"/>
    <property type="project" value="InterPro"/>
</dbReference>
<dbReference type="GO" id="GO:0006221">
    <property type="term" value="P:pyrimidine nucleotide biosynthetic process"/>
    <property type="evidence" value="ECO:0007669"/>
    <property type="project" value="UniProtKB-KW"/>
</dbReference>
<dbReference type="OrthoDB" id="9765462at2"/>
<dbReference type="Proteomes" id="UP000306552">
    <property type="component" value="Unassembled WGS sequence"/>
</dbReference>
<dbReference type="GO" id="GO:0006145">
    <property type="term" value="P:purine nucleobase catabolic process"/>
    <property type="evidence" value="ECO:0007669"/>
    <property type="project" value="TreeGrafter"/>
</dbReference>
<dbReference type="InterPro" id="IPR011059">
    <property type="entry name" value="Metal-dep_hydrolase_composite"/>
</dbReference>
<dbReference type="Pfam" id="PF12890">
    <property type="entry name" value="DHOase"/>
    <property type="match status" value="1"/>
</dbReference>
<evidence type="ECO:0000259" key="2">
    <source>
        <dbReference type="Pfam" id="PF12890"/>
    </source>
</evidence>
<evidence type="ECO:0000313" key="3">
    <source>
        <dbReference type="EMBL" id="TKS55950.1"/>
    </source>
</evidence>
<dbReference type="Gene3D" id="2.30.40.10">
    <property type="entry name" value="Urease, subunit C, domain 1"/>
    <property type="match status" value="2"/>
</dbReference>
<dbReference type="InterPro" id="IPR024403">
    <property type="entry name" value="DHOase_cat"/>
</dbReference>
<dbReference type="AlphaFoldDB" id="A0A4U5TPC1"/>
<dbReference type="GO" id="GO:0004151">
    <property type="term" value="F:dihydroorotase activity"/>
    <property type="evidence" value="ECO:0007669"/>
    <property type="project" value="InterPro"/>
</dbReference>
<keyword evidence="4" id="KW-1185">Reference proteome</keyword>
<comment type="caution">
    <text evidence="3">The sequence shown here is derived from an EMBL/GenBank/DDBJ whole genome shotgun (WGS) entry which is preliminary data.</text>
</comment>